<dbReference type="GO" id="GO:0016491">
    <property type="term" value="F:oxidoreductase activity"/>
    <property type="evidence" value="ECO:0007669"/>
    <property type="project" value="UniProtKB-KW"/>
</dbReference>
<dbReference type="InterPro" id="IPR020904">
    <property type="entry name" value="Sc_DH/Rdtase_CS"/>
</dbReference>
<dbReference type="RefSeq" id="WP_138043808.1">
    <property type="nucleotide sequence ID" value="NZ_VBZC01000004.1"/>
</dbReference>
<comment type="caution">
    <text evidence="4">The sequence shown here is derived from an EMBL/GenBank/DDBJ whole genome shotgun (WGS) entry which is preliminary data.</text>
</comment>
<evidence type="ECO:0000259" key="3">
    <source>
        <dbReference type="SMART" id="SM00822"/>
    </source>
</evidence>
<evidence type="ECO:0000313" key="4">
    <source>
        <dbReference type="EMBL" id="TLS47357.1"/>
    </source>
</evidence>
<dbReference type="PANTHER" id="PTHR42879:SF2">
    <property type="entry name" value="3-OXOACYL-[ACYL-CARRIER-PROTEIN] REDUCTASE FABG"/>
    <property type="match status" value="1"/>
</dbReference>
<dbReference type="FunFam" id="3.40.50.720:FF:000173">
    <property type="entry name" value="3-oxoacyl-[acyl-carrier protein] reductase"/>
    <property type="match status" value="1"/>
</dbReference>
<dbReference type="GO" id="GO:0032787">
    <property type="term" value="P:monocarboxylic acid metabolic process"/>
    <property type="evidence" value="ECO:0007669"/>
    <property type="project" value="UniProtKB-ARBA"/>
</dbReference>
<dbReference type="PROSITE" id="PS00061">
    <property type="entry name" value="ADH_SHORT"/>
    <property type="match status" value="1"/>
</dbReference>
<accession>A0A5R9FTK3</accession>
<gene>
    <name evidence="4" type="ORF">FE633_04865</name>
</gene>
<evidence type="ECO:0000313" key="5">
    <source>
        <dbReference type="Proteomes" id="UP000305906"/>
    </source>
</evidence>
<dbReference type="EMBL" id="VBZC01000004">
    <property type="protein sequence ID" value="TLS47357.1"/>
    <property type="molecule type" value="Genomic_DNA"/>
</dbReference>
<dbReference type="InterPro" id="IPR036291">
    <property type="entry name" value="NAD(P)-bd_dom_sf"/>
</dbReference>
<evidence type="ECO:0000256" key="2">
    <source>
        <dbReference type="ARBA" id="ARBA00023002"/>
    </source>
</evidence>
<dbReference type="PRINTS" id="PR00080">
    <property type="entry name" value="SDRFAMILY"/>
</dbReference>
<reference evidence="4 5" key="1">
    <citation type="submission" date="2019-05" db="EMBL/GenBank/DDBJ databases">
        <title>Streptomyces sp. NEAU-C151, a novel actinomycete isolated from soil.</title>
        <authorList>
            <person name="Han L."/>
            <person name="Jiang H."/>
        </authorList>
    </citation>
    <scope>NUCLEOTIDE SEQUENCE [LARGE SCALE GENOMIC DNA]</scope>
    <source>
        <strain evidence="4 5">NEAU-C151</strain>
    </source>
</reference>
<organism evidence="4 5">
    <name type="scientific">Streptomyces montanus</name>
    <dbReference type="NCBI Taxonomy" id="2580423"/>
    <lineage>
        <taxon>Bacteria</taxon>
        <taxon>Bacillati</taxon>
        <taxon>Actinomycetota</taxon>
        <taxon>Actinomycetes</taxon>
        <taxon>Kitasatosporales</taxon>
        <taxon>Streptomycetaceae</taxon>
        <taxon>Streptomyces</taxon>
    </lineage>
</organism>
<proteinExistence type="inferred from homology"/>
<dbReference type="AlphaFoldDB" id="A0A5R9FTK3"/>
<dbReference type="InterPro" id="IPR050259">
    <property type="entry name" value="SDR"/>
</dbReference>
<name>A0A5R9FTK3_9ACTN</name>
<feature type="domain" description="Ketoreductase" evidence="3">
    <location>
        <begin position="3"/>
        <end position="176"/>
    </location>
</feature>
<dbReference type="Proteomes" id="UP000305906">
    <property type="component" value="Unassembled WGS sequence"/>
</dbReference>
<dbReference type="Pfam" id="PF13561">
    <property type="entry name" value="adh_short_C2"/>
    <property type="match status" value="1"/>
</dbReference>
<protein>
    <submittedName>
        <fullName evidence="4">SDR family oxidoreductase</fullName>
    </submittedName>
</protein>
<evidence type="ECO:0000256" key="1">
    <source>
        <dbReference type="ARBA" id="ARBA00006484"/>
    </source>
</evidence>
<comment type="similarity">
    <text evidence="1">Belongs to the short-chain dehydrogenases/reductases (SDR) family.</text>
</comment>
<keyword evidence="2" id="KW-0560">Oxidoreductase</keyword>
<dbReference type="SUPFAM" id="SSF51735">
    <property type="entry name" value="NAD(P)-binding Rossmann-fold domains"/>
    <property type="match status" value="1"/>
</dbReference>
<keyword evidence="5" id="KW-1185">Reference proteome</keyword>
<sequence>MTRSVLVTGGNRGIGLATARALADEGNKVAITYRNGEPPPGFFAVRCDVTSADDIRAAVEEVTIQQGPVEVLVSNAGITRDQLLIGMPEDDFRAVMETNFQAAVTVTREVIPAMIKARWGRLIYMSSMSGMAGAPGQTNYASSKAALIGFARSLAIEVGRRNITVNVVSPGLIETDMVQDITDARREQALARTALARPGTAEEVAAAVRFLAGEDSSYVTAGVIPVTGGLGAGH</sequence>
<dbReference type="InterPro" id="IPR002347">
    <property type="entry name" value="SDR_fam"/>
</dbReference>
<dbReference type="PRINTS" id="PR00081">
    <property type="entry name" value="GDHRDH"/>
</dbReference>
<dbReference type="Gene3D" id="3.40.50.720">
    <property type="entry name" value="NAD(P)-binding Rossmann-like Domain"/>
    <property type="match status" value="1"/>
</dbReference>
<dbReference type="PANTHER" id="PTHR42879">
    <property type="entry name" value="3-OXOACYL-(ACYL-CARRIER-PROTEIN) REDUCTASE"/>
    <property type="match status" value="1"/>
</dbReference>
<dbReference type="InterPro" id="IPR057326">
    <property type="entry name" value="KR_dom"/>
</dbReference>
<dbReference type="SMART" id="SM00822">
    <property type="entry name" value="PKS_KR"/>
    <property type="match status" value="1"/>
</dbReference>